<proteinExistence type="predicted"/>
<evidence type="ECO:0000256" key="3">
    <source>
        <dbReference type="ARBA" id="ARBA00022741"/>
    </source>
</evidence>
<comment type="catalytic activity">
    <reaction evidence="7">
        <text>NAD(+) + NADPH + H(+)(in) = NADH + NADP(+) + H(+)(out)</text>
        <dbReference type="Rhea" id="RHEA:47992"/>
        <dbReference type="ChEBI" id="CHEBI:15378"/>
        <dbReference type="ChEBI" id="CHEBI:57540"/>
        <dbReference type="ChEBI" id="CHEBI:57783"/>
        <dbReference type="ChEBI" id="CHEBI:57945"/>
        <dbReference type="ChEBI" id="CHEBI:58349"/>
        <dbReference type="EC" id="7.1.1.1"/>
    </reaction>
</comment>
<evidence type="ECO:0000256" key="4">
    <source>
        <dbReference type="ARBA" id="ARBA00022857"/>
    </source>
</evidence>
<dbReference type="GO" id="GO:0005886">
    <property type="term" value="C:plasma membrane"/>
    <property type="evidence" value="ECO:0007669"/>
    <property type="project" value="TreeGrafter"/>
</dbReference>
<name>A0A1G6XM21_9ACTN</name>
<evidence type="ECO:0000256" key="6">
    <source>
        <dbReference type="ARBA" id="ARBA00023027"/>
    </source>
</evidence>
<dbReference type="PANTHER" id="PTHR10160:SF19">
    <property type="entry name" value="PROTON-TRANSLOCATING NAD(P)(+) TRANSHYDROGENASE"/>
    <property type="match status" value="1"/>
</dbReference>
<keyword evidence="11" id="KW-1185">Reference proteome</keyword>
<dbReference type="InterPro" id="IPR007698">
    <property type="entry name" value="AlaDH/PNT_NAD(H)-bd"/>
</dbReference>
<feature type="domain" description="Alanine dehydrogenase/pyridine nucleotide transhydrogenase N-terminal" evidence="9">
    <location>
        <begin position="7"/>
        <end position="142"/>
    </location>
</feature>
<dbReference type="GO" id="GO:0050661">
    <property type="term" value="F:NADP binding"/>
    <property type="evidence" value="ECO:0007669"/>
    <property type="project" value="TreeGrafter"/>
</dbReference>
<dbReference type="Gene3D" id="3.40.50.720">
    <property type="entry name" value="NAD(P)-binding Rossmann-like Domain"/>
    <property type="match status" value="2"/>
</dbReference>
<gene>
    <name evidence="10" type="ORF">SAMN05216270_107239</name>
</gene>
<evidence type="ECO:0000256" key="1">
    <source>
        <dbReference type="ARBA" id="ARBA00003943"/>
    </source>
</evidence>
<dbReference type="PANTHER" id="PTHR10160">
    <property type="entry name" value="NAD(P) TRANSHYDROGENASE"/>
    <property type="match status" value="1"/>
</dbReference>
<reference evidence="11" key="1">
    <citation type="submission" date="2016-10" db="EMBL/GenBank/DDBJ databases">
        <authorList>
            <person name="Varghese N."/>
            <person name="Submissions S."/>
        </authorList>
    </citation>
    <scope>NUCLEOTIDE SEQUENCE [LARGE SCALE GENOMIC DNA]</scope>
    <source>
        <strain evidence="11">CGMCC 4.3516</strain>
    </source>
</reference>
<keyword evidence="5" id="KW-1278">Translocase</keyword>
<dbReference type="SUPFAM" id="SSF51735">
    <property type="entry name" value="NAD(P)-binding Rossmann-fold domains"/>
    <property type="match status" value="1"/>
</dbReference>
<dbReference type="GO" id="GO:0006740">
    <property type="term" value="P:NADPH regeneration"/>
    <property type="evidence" value="ECO:0007669"/>
    <property type="project" value="TreeGrafter"/>
</dbReference>
<dbReference type="STRING" id="58114.SAMN05216270_107239"/>
<dbReference type="AlphaFoldDB" id="A0A1G6XM21"/>
<dbReference type="Pfam" id="PF01262">
    <property type="entry name" value="AlaDh_PNT_C"/>
    <property type="match status" value="1"/>
</dbReference>
<dbReference type="EC" id="7.1.1.1" evidence="2"/>
<dbReference type="GO" id="GO:0008750">
    <property type="term" value="F:proton-translocating NAD(P)+ transhydrogenase activity"/>
    <property type="evidence" value="ECO:0007669"/>
    <property type="project" value="UniProtKB-EC"/>
</dbReference>
<feature type="domain" description="Alanine dehydrogenase/pyridine nucleotide transhydrogenase NAD(H)-binding" evidence="8">
    <location>
        <begin position="151"/>
        <end position="315"/>
    </location>
</feature>
<evidence type="ECO:0000259" key="8">
    <source>
        <dbReference type="SMART" id="SM01002"/>
    </source>
</evidence>
<evidence type="ECO:0000256" key="7">
    <source>
        <dbReference type="ARBA" id="ARBA00048202"/>
    </source>
</evidence>
<keyword evidence="4" id="KW-0521">NADP</keyword>
<protein>
    <recommendedName>
        <fullName evidence="2">proton-translocating NAD(P)(+) transhydrogenase</fullName>
        <ecNumber evidence="2">7.1.1.1</ecNumber>
    </recommendedName>
</protein>
<dbReference type="Pfam" id="PF05222">
    <property type="entry name" value="AlaDh_PNT_N"/>
    <property type="match status" value="1"/>
</dbReference>
<dbReference type="SMART" id="SM01003">
    <property type="entry name" value="AlaDh_PNT_N"/>
    <property type="match status" value="1"/>
</dbReference>
<keyword evidence="3" id="KW-0547">Nucleotide-binding</keyword>
<evidence type="ECO:0000313" key="10">
    <source>
        <dbReference type="EMBL" id="SDD79092.1"/>
    </source>
</evidence>
<organism evidence="10 11">
    <name type="scientific">Glycomyces harbinensis</name>
    <dbReference type="NCBI Taxonomy" id="58114"/>
    <lineage>
        <taxon>Bacteria</taxon>
        <taxon>Bacillati</taxon>
        <taxon>Actinomycetota</taxon>
        <taxon>Actinomycetes</taxon>
        <taxon>Glycomycetales</taxon>
        <taxon>Glycomycetaceae</taxon>
        <taxon>Glycomyces</taxon>
    </lineage>
</organism>
<evidence type="ECO:0000256" key="5">
    <source>
        <dbReference type="ARBA" id="ARBA00022967"/>
    </source>
</evidence>
<evidence type="ECO:0000256" key="2">
    <source>
        <dbReference type="ARBA" id="ARBA00012943"/>
    </source>
</evidence>
<comment type="function">
    <text evidence="1">The transhydrogenation between NADH and NADP is coupled to respiration and ATP hydrolysis and functions as a proton pump across the membrane.</text>
</comment>
<dbReference type="InterPro" id="IPR036291">
    <property type="entry name" value="NAD(P)-bd_dom_sf"/>
</dbReference>
<dbReference type="Proteomes" id="UP000198949">
    <property type="component" value="Unassembled WGS sequence"/>
</dbReference>
<dbReference type="SUPFAM" id="SSF52283">
    <property type="entry name" value="Formate/glycerate dehydrogenase catalytic domain-like"/>
    <property type="match status" value="1"/>
</dbReference>
<dbReference type="InterPro" id="IPR007886">
    <property type="entry name" value="AlaDH/PNT_N"/>
</dbReference>
<dbReference type="RefSeq" id="WP_091035727.1">
    <property type="nucleotide sequence ID" value="NZ_FNAD01000007.1"/>
</dbReference>
<dbReference type="SMART" id="SM01002">
    <property type="entry name" value="AlaDh_PNT_C"/>
    <property type="match status" value="1"/>
</dbReference>
<keyword evidence="6" id="KW-0520">NAD</keyword>
<dbReference type="OrthoDB" id="9804592at2"/>
<dbReference type="EMBL" id="FNAD01000007">
    <property type="protein sequence ID" value="SDD79092.1"/>
    <property type="molecule type" value="Genomic_DNA"/>
</dbReference>
<evidence type="ECO:0000313" key="11">
    <source>
        <dbReference type="Proteomes" id="UP000198949"/>
    </source>
</evidence>
<sequence length="387" mass="39681">MNHTAVGVLKEHAPGERRVALVPGDVAALARTGFAVCVEHGAGDRAWFTDQDYRDAGAVVEEAAAIRRDCAILLCVDPPIVESPLSPHAGQVLIGMLQPLHQPHRVRAWARQGITTVSLDMLPRTLSRAQAMDALTSQTHLAGYRAVFVAAAAYRGFMPMLTTATGTVRPASVLVLGCGVAGLSAVGAARRAGAVVTAYDVRPEAAAAARSLGAAVLDLAVDAAGEGGYARALTETETRAQQETLAAVIGRFDIVIATAQVPGGEPPLLVTETAIDRLRPGAVLVDLAAGALGGNIAGSVPDATVEPARGVTLIGAPNLASDMAPAASAAYSRNVCALLKHLAPAGALRIDPDDEIQAAVLITHGGAIVHRTLARLAAPPTRERTGA</sequence>
<accession>A0A1G6XM21</accession>
<evidence type="ECO:0000259" key="9">
    <source>
        <dbReference type="SMART" id="SM01003"/>
    </source>
</evidence>